<accession>A0A084WAT3</accession>
<dbReference type="EnsemblMetazoa" id="ASIC015615-RA">
    <property type="protein sequence ID" value="ASIC015615-PA"/>
    <property type="gene ID" value="ASIC015615"/>
</dbReference>
<evidence type="ECO:0000313" key="1">
    <source>
        <dbReference type="EMBL" id="KFB47327.1"/>
    </source>
</evidence>
<sequence>MAIAAGLGLTALDRLINRITVDHKFGPISQNVPFGLSATRRASSLVRIGVRLPYGASEWKLQLSPRTPGVRELAGIYGRYIGGIHLM</sequence>
<protein>
    <submittedName>
        <fullName evidence="1 2">Uncharacterized protein</fullName>
    </submittedName>
</protein>
<proteinExistence type="predicted"/>
<organism evidence="1">
    <name type="scientific">Anopheles sinensis</name>
    <name type="common">Mosquito</name>
    <dbReference type="NCBI Taxonomy" id="74873"/>
    <lineage>
        <taxon>Eukaryota</taxon>
        <taxon>Metazoa</taxon>
        <taxon>Ecdysozoa</taxon>
        <taxon>Arthropoda</taxon>
        <taxon>Hexapoda</taxon>
        <taxon>Insecta</taxon>
        <taxon>Pterygota</taxon>
        <taxon>Neoptera</taxon>
        <taxon>Endopterygota</taxon>
        <taxon>Diptera</taxon>
        <taxon>Nematocera</taxon>
        <taxon>Culicoidea</taxon>
        <taxon>Culicidae</taxon>
        <taxon>Anophelinae</taxon>
        <taxon>Anopheles</taxon>
    </lineage>
</organism>
<gene>
    <name evidence="1" type="ORF">ZHAS_00015615</name>
</gene>
<dbReference type="AlphaFoldDB" id="A0A084WAT3"/>
<dbReference type="Proteomes" id="UP000030765">
    <property type="component" value="Unassembled WGS sequence"/>
</dbReference>
<dbReference type="EMBL" id="KE525331">
    <property type="protein sequence ID" value="KFB47327.1"/>
    <property type="molecule type" value="Genomic_DNA"/>
</dbReference>
<dbReference type="VEuPathDB" id="VectorBase:ASIC015615"/>
<evidence type="ECO:0000313" key="3">
    <source>
        <dbReference type="Proteomes" id="UP000030765"/>
    </source>
</evidence>
<name>A0A084WAT3_ANOSI</name>
<keyword evidence="3" id="KW-1185">Reference proteome</keyword>
<reference evidence="1 3" key="1">
    <citation type="journal article" date="2014" name="BMC Genomics">
        <title>Genome sequence of Anopheles sinensis provides insight into genetics basis of mosquito competence for malaria parasites.</title>
        <authorList>
            <person name="Zhou D."/>
            <person name="Zhang D."/>
            <person name="Ding G."/>
            <person name="Shi L."/>
            <person name="Hou Q."/>
            <person name="Ye Y."/>
            <person name="Xu Y."/>
            <person name="Zhou H."/>
            <person name="Xiong C."/>
            <person name="Li S."/>
            <person name="Yu J."/>
            <person name="Hong S."/>
            <person name="Yu X."/>
            <person name="Zou P."/>
            <person name="Chen C."/>
            <person name="Chang X."/>
            <person name="Wang W."/>
            <person name="Lv Y."/>
            <person name="Sun Y."/>
            <person name="Ma L."/>
            <person name="Shen B."/>
            <person name="Zhu C."/>
        </authorList>
    </citation>
    <scope>NUCLEOTIDE SEQUENCE [LARGE SCALE GENOMIC DNA]</scope>
</reference>
<dbReference type="EMBL" id="ATLV01022264">
    <property type="status" value="NOT_ANNOTATED_CDS"/>
    <property type="molecule type" value="Genomic_DNA"/>
</dbReference>
<evidence type="ECO:0000313" key="2">
    <source>
        <dbReference type="EnsemblMetazoa" id="ASIC015615-PA"/>
    </source>
</evidence>
<reference evidence="2" key="2">
    <citation type="submission" date="2020-05" db="UniProtKB">
        <authorList>
            <consortium name="EnsemblMetazoa"/>
        </authorList>
    </citation>
    <scope>IDENTIFICATION</scope>
</reference>